<dbReference type="Proteomes" id="UP000682733">
    <property type="component" value="Unassembled WGS sequence"/>
</dbReference>
<feature type="transmembrane region" description="Helical" evidence="7">
    <location>
        <begin position="327"/>
        <end position="353"/>
    </location>
</feature>
<dbReference type="GO" id="GO:0001671">
    <property type="term" value="F:ATPase activator activity"/>
    <property type="evidence" value="ECO:0007669"/>
    <property type="project" value="TreeGrafter"/>
</dbReference>
<evidence type="ECO:0000256" key="6">
    <source>
        <dbReference type="ARBA" id="ARBA00023136"/>
    </source>
</evidence>
<name>A0A8S2CWK9_9BILA</name>
<dbReference type="Proteomes" id="UP000677228">
    <property type="component" value="Unassembled WGS sequence"/>
</dbReference>
<reference evidence="8" key="1">
    <citation type="submission" date="2021-02" db="EMBL/GenBank/DDBJ databases">
        <authorList>
            <person name="Nowell W R."/>
        </authorList>
    </citation>
    <scope>NUCLEOTIDE SEQUENCE</scope>
</reference>
<dbReference type="GO" id="GO:0030007">
    <property type="term" value="P:intracellular potassium ion homeostasis"/>
    <property type="evidence" value="ECO:0007669"/>
    <property type="project" value="TreeGrafter"/>
</dbReference>
<dbReference type="GO" id="GO:1990573">
    <property type="term" value="P:potassium ion import across plasma membrane"/>
    <property type="evidence" value="ECO:0007669"/>
    <property type="project" value="TreeGrafter"/>
</dbReference>
<evidence type="ECO:0000256" key="2">
    <source>
        <dbReference type="ARBA" id="ARBA00005876"/>
    </source>
</evidence>
<comment type="caution">
    <text evidence="8">The sequence shown here is derived from an EMBL/GenBank/DDBJ whole genome shotgun (WGS) entry which is preliminary data.</text>
</comment>
<dbReference type="AlphaFoldDB" id="A0A8S2CWK9"/>
<dbReference type="Pfam" id="PF00287">
    <property type="entry name" value="Na_K-ATPase"/>
    <property type="match status" value="4"/>
</dbReference>
<evidence type="ECO:0000256" key="3">
    <source>
        <dbReference type="ARBA" id="ARBA00022692"/>
    </source>
</evidence>
<keyword evidence="5 7" id="KW-1133">Transmembrane helix</keyword>
<dbReference type="InterPro" id="IPR000402">
    <property type="entry name" value="Na/K_ATPase_sub_beta"/>
</dbReference>
<feature type="transmembrane region" description="Helical" evidence="7">
    <location>
        <begin position="56"/>
        <end position="80"/>
    </location>
</feature>
<keyword evidence="3 7" id="KW-0812">Transmembrane</keyword>
<dbReference type="GO" id="GO:0036376">
    <property type="term" value="P:sodium ion export across plasma membrane"/>
    <property type="evidence" value="ECO:0007669"/>
    <property type="project" value="TreeGrafter"/>
</dbReference>
<dbReference type="InterPro" id="IPR038702">
    <property type="entry name" value="Na/K_ATPase_sub_beta_sf"/>
</dbReference>
<gene>
    <name evidence="8" type="ORF">OVA965_LOCUS4129</name>
    <name evidence="9" type="ORF">TMI583_LOCUS4127</name>
</gene>
<accession>A0A8S2CWK9</accession>
<sequence>MKKDDVSQGADDTKKKKLSFKEKMLSTLISTKNFIFDNKHKTIFGQTSDNWLKLSIYYFFFYIALGLFFSGMVAIFAAILSRERPRYEYTHSALTDSGKCYIGMAFRPMPDITDNSLIVSNDKSNQLQLIASLRAYKNGHPCSESTGFGWLTGKPCILIKLNKIYAWMPKSSADTISNVENAIGVNVTLKEDPNTQNIYITCNGLYPADQDVIGPLTYYSILFPLGNPYYGGMPFYYYPYLYVRVLVALHMVKEDTDNKAERYNATAKGHANTDEDGESANMLNKKEKAKIKNKDKKPSMLASLGRFIYDSRRRTFMGRSSDNWAKVAVFYSVFYLCLGLFFLTVVFVFSALLNRDRPRYYNNASTMGFRGHVNVGLGFRPQPSIYENLIRVTNDAKEQLRLASSLKLFRDDANAFGYAEEKPCVLLKLNKIYGWMPQPGALPLKFTEMTGLKVDDPSQPANVYVTCGGAADADNDVLSNLTYYSLLDKTGNSVYGGIPYYYFPYRSVKHHVQPFVLVQFNSIPKNRLINVQCRAWARNIEHETKTMQGMTAHTTERLHGYCLRPIGPLHNLSSNTNRYDVCRATRSHRCTLSHINGSIIAVNDGQI</sequence>
<evidence type="ECO:0000313" key="10">
    <source>
        <dbReference type="Proteomes" id="UP000677228"/>
    </source>
</evidence>
<dbReference type="Gene3D" id="2.60.40.1660">
    <property type="entry name" value="Na, k-atpase alpha subunit"/>
    <property type="match status" value="3"/>
</dbReference>
<dbReference type="PANTHER" id="PTHR11523">
    <property type="entry name" value="SODIUM/POTASSIUM-DEPENDENT ATPASE BETA SUBUNIT"/>
    <property type="match status" value="1"/>
</dbReference>
<evidence type="ECO:0000313" key="8">
    <source>
        <dbReference type="EMBL" id="CAF0790956.1"/>
    </source>
</evidence>
<evidence type="ECO:0000313" key="9">
    <source>
        <dbReference type="EMBL" id="CAF3573526.1"/>
    </source>
</evidence>
<dbReference type="EMBL" id="CAJNOK010001059">
    <property type="protein sequence ID" value="CAF0790956.1"/>
    <property type="molecule type" value="Genomic_DNA"/>
</dbReference>
<evidence type="ECO:0000256" key="7">
    <source>
        <dbReference type="SAM" id="Phobius"/>
    </source>
</evidence>
<evidence type="ECO:0000256" key="4">
    <source>
        <dbReference type="ARBA" id="ARBA00022968"/>
    </source>
</evidence>
<dbReference type="GO" id="GO:0005890">
    <property type="term" value="C:sodium:potassium-exchanging ATPase complex"/>
    <property type="evidence" value="ECO:0007669"/>
    <property type="project" value="InterPro"/>
</dbReference>
<keyword evidence="4" id="KW-0735">Signal-anchor</keyword>
<keyword evidence="6 7" id="KW-0472">Membrane</keyword>
<proteinExistence type="inferred from homology"/>
<comment type="subcellular location">
    <subcellularLocation>
        <location evidence="1">Membrane</location>
        <topology evidence="1">Single-pass type II membrane protein</topology>
    </subcellularLocation>
</comment>
<evidence type="ECO:0000256" key="1">
    <source>
        <dbReference type="ARBA" id="ARBA00004606"/>
    </source>
</evidence>
<dbReference type="EMBL" id="CAJOBA010001059">
    <property type="protein sequence ID" value="CAF3573526.1"/>
    <property type="molecule type" value="Genomic_DNA"/>
</dbReference>
<dbReference type="PANTHER" id="PTHR11523:SF28">
    <property type="entry name" value="NA_K-ATPASE BETA SUBUNIT ISOFORM 4-RELATED"/>
    <property type="match status" value="1"/>
</dbReference>
<organism evidence="8 10">
    <name type="scientific">Didymodactylos carnosus</name>
    <dbReference type="NCBI Taxonomy" id="1234261"/>
    <lineage>
        <taxon>Eukaryota</taxon>
        <taxon>Metazoa</taxon>
        <taxon>Spiralia</taxon>
        <taxon>Gnathifera</taxon>
        <taxon>Rotifera</taxon>
        <taxon>Eurotatoria</taxon>
        <taxon>Bdelloidea</taxon>
        <taxon>Philodinida</taxon>
        <taxon>Philodinidae</taxon>
        <taxon>Didymodactylos</taxon>
    </lineage>
</organism>
<dbReference type="GO" id="GO:0006883">
    <property type="term" value="P:intracellular sodium ion homeostasis"/>
    <property type="evidence" value="ECO:0007669"/>
    <property type="project" value="TreeGrafter"/>
</dbReference>
<evidence type="ECO:0000256" key="5">
    <source>
        <dbReference type="ARBA" id="ARBA00022989"/>
    </source>
</evidence>
<comment type="similarity">
    <text evidence="2">Belongs to the X(+)/potassium ATPases subunit beta family.</text>
</comment>
<protein>
    <submittedName>
        <fullName evidence="8">Uncharacterized protein</fullName>
    </submittedName>
</protein>